<protein>
    <recommendedName>
        <fullName evidence="4">TPR-like protein</fullName>
    </recommendedName>
</protein>
<sequence length="178" mass="20389">MPISEEELHQKMAKGLEYKQEGAVAFKAGKYDEALKRYHHALLYLRGLNDNPLNVSKSRDPDNLKESDITELEKEISTINANMALCQLRLERFDRIARCANEALKANPFNKKAKFRLAQGLIREGSVIKAAKLLDELEKDSPNDPAFAAERRQIDIREKQAESKQRKEFAGMFDRAKK</sequence>
<dbReference type="GO" id="GO:0016020">
    <property type="term" value="C:membrane"/>
    <property type="evidence" value="ECO:0007669"/>
    <property type="project" value="TreeGrafter"/>
</dbReference>
<dbReference type="GO" id="GO:0012505">
    <property type="term" value="C:endomembrane system"/>
    <property type="evidence" value="ECO:0007669"/>
    <property type="project" value="TreeGrafter"/>
</dbReference>
<dbReference type="GO" id="GO:0044183">
    <property type="term" value="F:protein folding chaperone"/>
    <property type="evidence" value="ECO:0007669"/>
    <property type="project" value="TreeGrafter"/>
</dbReference>
<evidence type="ECO:0000313" key="3">
    <source>
        <dbReference type="Proteomes" id="UP001139887"/>
    </source>
</evidence>
<evidence type="ECO:0008006" key="4">
    <source>
        <dbReference type="Google" id="ProtNLM"/>
    </source>
</evidence>
<dbReference type="InterPro" id="IPR011990">
    <property type="entry name" value="TPR-like_helical_dom_sf"/>
</dbReference>
<dbReference type="GO" id="GO:0005740">
    <property type="term" value="C:mitochondrial envelope"/>
    <property type="evidence" value="ECO:0007669"/>
    <property type="project" value="TreeGrafter"/>
</dbReference>
<feature type="region of interest" description="Disordered" evidence="1">
    <location>
        <begin position="139"/>
        <end position="178"/>
    </location>
</feature>
<gene>
    <name evidence="2" type="ORF">IWW36_002775</name>
</gene>
<dbReference type="InterPro" id="IPR050754">
    <property type="entry name" value="FKBP4/5/8-like"/>
</dbReference>
<dbReference type="Gene3D" id="1.25.40.10">
    <property type="entry name" value="Tetratricopeptide repeat domain"/>
    <property type="match status" value="1"/>
</dbReference>
<dbReference type="AlphaFoldDB" id="A0A9W8I915"/>
<name>A0A9W8I915_9FUNG</name>
<dbReference type="GO" id="GO:0005829">
    <property type="term" value="C:cytosol"/>
    <property type="evidence" value="ECO:0007669"/>
    <property type="project" value="TreeGrafter"/>
</dbReference>
<dbReference type="Proteomes" id="UP001139887">
    <property type="component" value="Unassembled WGS sequence"/>
</dbReference>
<evidence type="ECO:0000313" key="2">
    <source>
        <dbReference type="EMBL" id="KAJ2849244.1"/>
    </source>
</evidence>
<dbReference type="PANTHER" id="PTHR46512:SF1">
    <property type="entry name" value="PEPTIDYLPROLYL ISOMERASE"/>
    <property type="match status" value="1"/>
</dbReference>
<comment type="caution">
    <text evidence="2">The sequence shown here is derived from an EMBL/GenBank/DDBJ whole genome shotgun (WGS) entry which is preliminary data.</text>
</comment>
<accession>A0A9W8I915</accession>
<organism evidence="2 3">
    <name type="scientific">Coemansia brasiliensis</name>
    <dbReference type="NCBI Taxonomy" id="2650707"/>
    <lineage>
        <taxon>Eukaryota</taxon>
        <taxon>Fungi</taxon>
        <taxon>Fungi incertae sedis</taxon>
        <taxon>Zoopagomycota</taxon>
        <taxon>Kickxellomycotina</taxon>
        <taxon>Kickxellomycetes</taxon>
        <taxon>Kickxellales</taxon>
        <taxon>Kickxellaceae</taxon>
        <taxon>Coemansia</taxon>
    </lineage>
</organism>
<feature type="compositionally biased region" description="Basic and acidic residues" evidence="1">
    <location>
        <begin position="149"/>
        <end position="169"/>
    </location>
</feature>
<dbReference type="EMBL" id="JANBUW010000093">
    <property type="protein sequence ID" value="KAJ2849244.1"/>
    <property type="molecule type" value="Genomic_DNA"/>
</dbReference>
<keyword evidence="3" id="KW-1185">Reference proteome</keyword>
<dbReference type="GO" id="GO:0043066">
    <property type="term" value="P:negative regulation of apoptotic process"/>
    <property type="evidence" value="ECO:0007669"/>
    <property type="project" value="TreeGrafter"/>
</dbReference>
<evidence type="ECO:0000256" key="1">
    <source>
        <dbReference type="SAM" id="MobiDB-lite"/>
    </source>
</evidence>
<dbReference type="OrthoDB" id="433738at2759"/>
<dbReference type="SUPFAM" id="SSF48452">
    <property type="entry name" value="TPR-like"/>
    <property type="match status" value="1"/>
</dbReference>
<dbReference type="PANTHER" id="PTHR46512">
    <property type="entry name" value="PEPTIDYLPROLYL ISOMERASE"/>
    <property type="match status" value="1"/>
</dbReference>
<proteinExistence type="predicted"/>
<reference evidence="2" key="1">
    <citation type="submission" date="2022-07" db="EMBL/GenBank/DDBJ databases">
        <title>Phylogenomic reconstructions and comparative analyses of Kickxellomycotina fungi.</title>
        <authorList>
            <person name="Reynolds N.K."/>
            <person name="Stajich J.E."/>
            <person name="Barry K."/>
            <person name="Grigoriev I.V."/>
            <person name="Crous P."/>
            <person name="Smith M.E."/>
        </authorList>
    </citation>
    <scope>NUCLEOTIDE SEQUENCE</scope>
    <source>
        <strain evidence="2">NRRL 1566</strain>
    </source>
</reference>
<dbReference type="Pfam" id="PF13432">
    <property type="entry name" value="TPR_16"/>
    <property type="match status" value="1"/>
</dbReference>